<dbReference type="EMBL" id="JAFJYH010000002">
    <property type="protein sequence ID" value="KAG4426467.1"/>
    <property type="molecule type" value="Genomic_DNA"/>
</dbReference>
<feature type="compositionally biased region" description="Low complexity" evidence="1">
    <location>
        <begin position="592"/>
        <end position="625"/>
    </location>
</feature>
<dbReference type="Pfam" id="PF24355">
    <property type="entry name" value="DUF7514"/>
    <property type="match status" value="1"/>
</dbReference>
<dbReference type="PANTHER" id="PTHR39611">
    <property type="entry name" value="HYDROXYPROLINE-RICH GLYCOPROTEIN DZ-HRGP-RELATED"/>
    <property type="match status" value="1"/>
</dbReference>
<feature type="compositionally biased region" description="Basic and acidic residues" evidence="1">
    <location>
        <begin position="638"/>
        <end position="687"/>
    </location>
</feature>
<evidence type="ECO:0000256" key="1">
    <source>
        <dbReference type="SAM" id="MobiDB-lite"/>
    </source>
</evidence>
<feature type="compositionally biased region" description="Basic and acidic residues" evidence="1">
    <location>
        <begin position="541"/>
        <end position="553"/>
    </location>
</feature>
<feature type="compositionally biased region" description="Low complexity" evidence="1">
    <location>
        <begin position="431"/>
        <end position="450"/>
    </location>
</feature>
<feature type="compositionally biased region" description="Low complexity" evidence="1">
    <location>
        <begin position="34"/>
        <end position="45"/>
    </location>
</feature>
<feature type="domain" description="DUF7514" evidence="2">
    <location>
        <begin position="237"/>
        <end position="404"/>
    </location>
</feature>
<feature type="region of interest" description="Disordered" evidence="1">
    <location>
        <begin position="110"/>
        <end position="222"/>
    </location>
</feature>
<name>A0A8H7WKQ3_9HELO</name>
<dbReference type="Proteomes" id="UP000664132">
    <property type="component" value="Unassembled WGS sequence"/>
</dbReference>
<proteinExistence type="predicted"/>
<keyword evidence="4" id="KW-1185">Reference proteome</keyword>
<sequence>MAYDAYGRPLRSNGEPDYFDPLGSPAATDYTNHSTSSSQNYYGSSEPRDSYHHIHHREPTNPRRRESPPVASKMASAADRGDQLPTGPDGVSPELIAAITEKVKREVFEQLKQTGSVDIPSQGPPMQREPSNKSSSTSSPPPTARRVYTPPSPTQTGRQTYTQSFAPPPVDPMRSHPGSPLEEPLGGNRFADRGAPPPSSPEKPSGVRFSDRSAAARPAGNRTFSTAELSTIDQKWGRLFENDGKPTQRLGQFLRGLANHIIEEFPAKKSIVVTPSKMAAYYAAHTLDKEPHPLLTIFRAHSNEHISRLYQDLGCQHHLVQEDSHSAPIIPALTPVGFAHWMTINILAYPDEESERLAKVVIAMPIDADGDLVDGKPERLPKQISRHLLPDREDRSYRKLLESAIENFLDDLGSTSRRKASITSPPLSRHSSSTARPRSGSPPARGSSTTRPYGPVPVEVHQAPRTSPTTSKAQPIERERKPYGGVPTTSETSSNEEGVKIERDRQPYTAQPGSGKNHIDNLNPPSSTRPARANSTSSRSSAREQPEQADLRHVRTNSTTSQNRYPPRAGTRRSSSPPFKSFSQSTPDDLHSASSKYGPNPSSSTSSFTTNPSSKFSPSSRGSDPVFPPPPSGPPPVDIHRRSRDERNYRRGTEDDSRFTGEFNSPRDAEKWDRYQDAARGEDRFGSYERGSVSIDPRDRGAPLEEWYREKGRGAEYDGLPRRY</sequence>
<feature type="compositionally biased region" description="Pro residues" evidence="1">
    <location>
        <begin position="626"/>
        <end position="637"/>
    </location>
</feature>
<feature type="region of interest" description="Disordered" evidence="1">
    <location>
        <begin position="415"/>
        <end position="702"/>
    </location>
</feature>
<feature type="compositionally biased region" description="Polar residues" evidence="1">
    <location>
        <begin position="464"/>
        <end position="473"/>
    </location>
</feature>
<organism evidence="3 4">
    <name type="scientific">Cadophora malorum</name>
    <dbReference type="NCBI Taxonomy" id="108018"/>
    <lineage>
        <taxon>Eukaryota</taxon>
        <taxon>Fungi</taxon>
        <taxon>Dikarya</taxon>
        <taxon>Ascomycota</taxon>
        <taxon>Pezizomycotina</taxon>
        <taxon>Leotiomycetes</taxon>
        <taxon>Helotiales</taxon>
        <taxon>Ploettnerulaceae</taxon>
        <taxon>Cadophora</taxon>
    </lineage>
</organism>
<dbReference type="OrthoDB" id="5413703at2759"/>
<protein>
    <recommendedName>
        <fullName evidence="2">DUF7514 domain-containing protein</fullName>
    </recommendedName>
</protein>
<evidence type="ECO:0000313" key="4">
    <source>
        <dbReference type="Proteomes" id="UP000664132"/>
    </source>
</evidence>
<evidence type="ECO:0000313" key="3">
    <source>
        <dbReference type="EMBL" id="KAG4426467.1"/>
    </source>
</evidence>
<dbReference type="PANTHER" id="PTHR39611:SF1">
    <property type="entry name" value="HYDROXYPROLINE-RICH GLYCOPROTEIN DZ-HRGP"/>
    <property type="match status" value="1"/>
</dbReference>
<feature type="region of interest" description="Disordered" evidence="1">
    <location>
        <begin position="1"/>
        <end position="97"/>
    </location>
</feature>
<dbReference type="AlphaFoldDB" id="A0A8H7WKQ3"/>
<feature type="compositionally biased region" description="Basic and acidic residues" evidence="1">
    <location>
        <begin position="497"/>
        <end position="506"/>
    </location>
</feature>
<gene>
    <name evidence="3" type="ORF">IFR04_000349</name>
</gene>
<feature type="compositionally biased region" description="Basic and acidic residues" evidence="1">
    <location>
        <begin position="46"/>
        <end position="67"/>
    </location>
</feature>
<feature type="compositionally biased region" description="Low complexity" evidence="1">
    <location>
        <begin position="574"/>
        <end position="585"/>
    </location>
</feature>
<accession>A0A8H7WKQ3</accession>
<evidence type="ECO:0000259" key="2">
    <source>
        <dbReference type="Pfam" id="PF24355"/>
    </source>
</evidence>
<feature type="compositionally biased region" description="Low complexity" evidence="1">
    <location>
        <begin position="526"/>
        <end position="540"/>
    </location>
</feature>
<reference evidence="3" key="1">
    <citation type="submission" date="2021-02" db="EMBL/GenBank/DDBJ databases">
        <title>Genome sequence Cadophora malorum strain M34.</title>
        <authorList>
            <person name="Stefanovic E."/>
            <person name="Vu D."/>
            <person name="Scully C."/>
            <person name="Dijksterhuis J."/>
            <person name="Roader J."/>
            <person name="Houbraken J."/>
        </authorList>
    </citation>
    <scope>NUCLEOTIDE SEQUENCE</scope>
    <source>
        <strain evidence="3">M34</strain>
    </source>
</reference>
<feature type="compositionally biased region" description="Polar residues" evidence="1">
    <location>
        <begin position="487"/>
        <end position="496"/>
    </location>
</feature>
<comment type="caution">
    <text evidence="3">The sequence shown here is derived from an EMBL/GenBank/DDBJ whole genome shotgun (WGS) entry which is preliminary data.</text>
</comment>
<feature type="compositionally biased region" description="Polar residues" evidence="1">
    <location>
        <begin position="154"/>
        <end position="165"/>
    </location>
</feature>
<feature type="compositionally biased region" description="Polar residues" evidence="1">
    <location>
        <begin position="421"/>
        <end position="430"/>
    </location>
</feature>
<dbReference type="InterPro" id="IPR055936">
    <property type="entry name" value="DUF7514"/>
</dbReference>